<name>Q2GPE6_CHAGB</name>
<evidence type="ECO:0000313" key="2">
    <source>
        <dbReference type="Proteomes" id="UP000001056"/>
    </source>
</evidence>
<dbReference type="RefSeq" id="XP_001228085.1">
    <property type="nucleotide sequence ID" value="XM_001228084.1"/>
</dbReference>
<proteinExistence type="predicted"/>
<organism evidence="1 2">
    <name type="scientific">Chaetomium globosum (strain ATCC 6205 / CBS 148.51 / DSM 1962 / NBRC 6347 / NRRL 1970)</name>
    <name type="common">Soil fungus</name>
    <dbReference type="NCBI Taxonomy" id="306901"/>
    <lineage>
        <taxon>Eukaryota</taxon>
        <taxon>Fungi</taxon>
        <taxon>Dikarya</taxon>
        <taxon>Ascomycota</taxon>
        <taxon>Pezizomycotina</taxon>
        <taxon>Sordariomycetes</taxon>
        <taxon>Sordariomycetidae</taxon>
        <taxon>Sordariales</taxon>
        <taxon>Chaetomiaceae</taxon>
        <taxon>Chaetomium</taxon>
    </lineage>
</organism>
<dbReference type="VEuPathDB" id="FungiDB:CHGG_10158"/>
<evidence type="ECO:0000313" key="1">
    <source>
        <dbReference type="EMBL" id="EAQ83754.1"/>
    </source>
</evidence>
<dbReference type="GeneID" id="4396614"/>
<keyword evidence="2" id="KW-1185">Reference proteome</keyword>
<dbReference type="AlphaFoldDB" id="Q2GPE6"/>
<dbReference type="EMBL" id="CH408035">
    <property type="protein sequence ID" value="EAQ83754.1"/>
    <property type="molecule type" value="Genomic_DNA"/>
</dbReference>
<dbReference type="InParanoid" id="Q2GPE6"/>
<gene>
    <name evidence="1" type="ORF">CHGG_10158</name>
</gene>
<reference evidence="2" key="1">
    <citation type="journal article" date="2015" name="Genome Announc.">
        <title>Draft genome sequence of the cellulolytic fungus Chaetomium globosum.</title>
        <authorList>
            <person name="Cuomo C.A."/>
            <person name="Untereiner W.A."/>
            <person name="Ma L.-J."/>
            <person name="Grabherr M."/>
            <person name="Birren B.W."/>
        </authorList>
    </citation>
    <scope>NUCLEOTIDE SEQUENCE [LARGE SCALE GENOMIC DNA]</scope>
    <source>
        <strain evidence="2">ATCC 6205 / CBS 148.51 / DSM 1962 / NBRC 6347 / NRRL 1970</strain>
    </source>
</reference>
<accession>Q2GPE6</accession>
<protein>
    <submittedName>
        <fullName evidence="1">Uncharacterized protein</fullName>
    </submittedName>
</protein>
<dbReference type="HOGENOM" id="CLU_2812125_0_0_1"/>
<sequence>MFDAEVVIRTTPHIPPPTGHKHTHRISSTIYSHPAAPHVRVRVRVRVRVCVCVCVCPCHGPPEARAA</sequence>
<dbReference type="Proteomes" id="UP000001056">
    <property type="component" value="Unassembled WGS sequence"/>
</dbReference>